<gene>
    <name evidence="8" type="ORF">S06H3_27708</name>
</gene>
<dbReference type="InterPro" id="IPR027417">
    <property type="entry name" value="P-loop_NTPase"/>
</dbReference>
<evidence type="ECO:0000256" key="5">
    <source>
        <dbReference type="ARBA" id="ARBA00022840"/>
    </source>
</evidence>
<evidence type="ECO:0000256" key="4">
    <source>
        <dbReference type="ARBA" id="ARBA00022741"/>
    </source>
</evidence>
<dbReference type="Pfam" id="PF00005">
    <property type="entry name" value="ABC_tran"/>
    <property type="match status" value="1"/>
</dbReference>
<keyword evidence="2" id="KW-0813">Transport</keyword>
<dbReference type="PROSITE" id="PS50893">
    <property type="entry name" value="ABC_TRANSPORTER_2"/>
    <property type="match status" value="1"/>
</dbReference>
<evidence type="ECO:0000256" key="6">
    <source>
        <dbReference type="ARBA" id="ARBA00023136"/>
    </source>
</evidence>
<accession>X1N8A7</accession>
<evidence type="ECO:0000259" key="7">
    <source>
        <dbReference type="PROSITE" id="PS50893"/>
    </source>
</evidence>
<protein>
    <recommendedName>
        <fullName evidence="7">ABC transporter domain-containing protein</fullName>
    </recommendedName>
</protein>
<dbReference type="GO" id="GO:0016887">
    <property type="term" value="F:ATP hydrolysis activity"/>
    <property type="evidence" value="ECO:0007669"/>
    <property type="project" value="InterPro"/>
</dbReference>
<evidence type="ECO:0000256" key="3">
    <source>
        <dbReference type="ARBA" id="ARBA00022475"/>
    </source>
</evidence>
<dbReference type="PROSITE" id="PS00211">
    <property type="entry name" value="ABC_TRANSPORTER_1"/>
    <property type="match status" value="1"/>
</dbReference>
<keyword evidence="3" id="KW-1003">Cell membrane</keyword>
<dbReference type="PANTHER" id="PTHR43297:SF2">
    <property type="entry name" value="DIPEPTIDE TRANSPORT ATP-BINDING PROTEIN DPPD"/>
    <property type="match status" value="1"/>
</dbReference>
<keyword evidence="6" id="KW-0472">Membrane</keyword>
<comment type="caution">
    <text evidence="8">The sequence shown here is derived from an EMBL/GenBank/DDBJ whole genome shotgun (WGS) entry which is preliminary data.</text>
</comment>
<proteinExistence type="predicted"/>
<dbReference type="InterPro" id="IPR050388">
    <property type="entry name" value="ABC_Ni/Peptide_Import"/>
</dbReference>
<dbReference type="GO" id="GO:0005886">
    <property type="term" value="C:plasma membrane"/>
    <property type="evidence" value="ECO:0007669"/>
    <property type="project" value="UniProtKB-SubCell"/>
</dbReference>
<evidence type="ECO:0000256" key="1">
    <source>
        <dbReference type="ARBA" id="ARBA00004202"/>
    </source>
</evidence>
<feature type="non-terminal residue" evidence="8">
    <location>
        <position position="251"/>
    </location>
</feature>
<feature type="domain" description="ABC transporter" evidence="7">
    <location>
        <begin position="7"/>
        <end position="251"/>
    </location>
</feature>
<dbReference type="EMBL" id="BARV01016096">
    <property type="protein sequence ID" value="GAI23065.1"/>
    <property type="molecule type" value="Genomic_DNA"/>
</dbReference>
<dbReference type="AlphaFoldDB" id="X1N8A7"/>
<evidence type="ECO:0000256" key="2">
    <source>
        <dbReference type="ARBA" id="ARBA00022448"/>
    </source>
</evidence>
<organism evidence="8">
    <name type="scientific">marine sediment metagenome</name>
    <dbReference type="NCBI Taxonomy" id="412755"/>
    <lineage>
        <taxon>unclassified sequences</taxon>
        <taxon>metagenomes</taxon>
        <taxon>ecological metagenomes</taxon>
    </lineage>
</organism>
<dbReference type="FunFam" id="3.40.50.300:FF:000016">
    <property type="entry name" value="Oligopeptide ABC transporter ATP-binding component"/>
    <property type="match status" value="1"/>
</dbReference>
<comment type="subcellular location">
    <subcellularLocation>
        <location evidence="1">Cell membrane</location>
        <topology evidence="1">Peripheral membrane protein</topology>
    </subcellularLocation>
</comment>
<keyword evidence="5" id="KW-0067">ATP-binding</keyword>
<dbReference type="InterPro" id="IPR017871">
    <property type="entry name" value="ABC_transporter-like_CS"/>
</dbReference>
<dbReference type="Gene3D" id="3.40.50.300">
    <property type="entry name" value="P-loop containing nucleotide triphosphate hydrolases"/>
    <property type="match status" value="1"/>
</dbReference>
<dbReference type="InterPro" id="IPR003593">
    <property type="entry name" value="AAA+_ATPase"/>
</dbReference>
<name>X1N8A7_9ZZZZ</name>
<dbReference type="PANTHER" id="PTHR43297">
    <property type="entry name" value="OLIGOPEPTIDE TRANSPORT ATP-BINDING PROTEIN APPD"/>
    <property type="match status" value="1"/>
</dbReference>
<evidence type="ECO:0000313" key="8">
    <source>
        <dbReference type="EMBL" id="GAI23065.1"/>
    </source>
</evidence>
<dbReference type="SUPFAM" id="SSF52540">
    <property type="entry name" value="P-loop containing nucleoside triphosphate hydrolases"/>
    <property type="match status" value="1"/>
</dbReference>
<reference evidence="8" key="1">
    <citation type="journal article" date="2014" name="Front. Microbiol.">
        <title>High frequency of phylogenetically diverse reductive dehalogenase-homologous genes in deep subseafloor sedimentary metagenomes.</title>
        <authorList>
            <person name="Kawai M."/>
            <person name="Futagami T."/>
            <person name="Toyoda A."/>
            <person name="Takaki Y."/>
            <person name="Nishi S."/>
            <person name="Hori S."/>
            <person name="Arai W."/>
            <person name="Tsubouchi T."/>
            <person name="Morono Y."/>
            <person name="Uchiyama I."/>
            <person name="Ito T."/>
            <person name="Fujiyama A."/>
            <person name="Inagaki F."/>
            <person name="Takami H."/>
        </authorList>
    </citation>
    <scope>NUCLEOTIDE SEQUENCE</scope>
    <source>
        <strain evidence="8">Expedition CK06-06</strain>
    </source>
</reference>
<dbReference type="InterPro" id="IPR003439">
    <property type="entry name" value="ABC_transporter-like_ATP-bd"/>
</dbReference>
<keyword evidence="4" id="KW-0547">Nucleotide-binding</keyword>
<dbReference type="SMART" id="SM00382">
    <property type="entry name" value="AAA"/>
    <property type="match status" value="1"/>
</dbReference>
<dbReference type="CDD" id="cd03257">
    <property type="entry name" value="ABC_NikE_OppD_transporters"/>
    <property type="match status" value="1"/>
</dbReference>
<sequence>MDKDLLLEVKNLKTYFYTDEGVVRAVDGISFDIKKGETLGMIGESGCGKSVSALSIMRLISEPPGRIMGGEINFQGENLREKSEPEMRRIRGNEIAMVFQEPMTSLNPLLTIGDQIAEAIILHQKVDRREARFRVVEMLERVGMSSPERRAHQYPHQLSGGMRQRAMIGMALSCNPLLLIADEPTTALDVTIQAQILELMERFKKELEMALFLITHNLGVIAEVSDRVVLVYAGKTVEYADVISIFKRPRH</sequence>
<dbReference type="GO" id="GO:0005524">
    <property type="term" value="F:ATP binding"/>
    <property type="evidence" value="ECO:0007669"/>
    <property type="project" value="UniProtKB-KW"/>
</dbReference>